<dbReference type="PANTHER" id="PTHR44943">
    <property type="entry name" value="CELLULOSE SYNTHASE OPERON PROTEIN C"/>
    <property type="match status" value="1"/>
</dbReference>
<evidence type="ECO:0000313" key="4">
    <source>
        <dbReference type="EMBL" id="CAD8128978.1"/>
    </source>
</evidence>
<name>A0A8S1RLA4_9CILI</name>
<evidence type="ECO:0000256" key="1">
    <source>
        <dbReference type="ARBA" id="ARBA00022737"/>
    </source>
</evidence>
<dbReference type="InterPro" id="IPR019734">
    <property type="entry name" value="TPR_rpt"/>
</dbReference>
<sequence>MSIQFQAFISIQIKILFLRQISNKDLQIIFILKKYLETIESFDQVLKNDNKSKIALIKNGQALLSLNRFTEALNCFDQVLELSPLNKQALLKKDDYQIIIVPANILVGLKKYSETENILSKRECLKQMHINDNYYKCNSIQMQFNVTMMLQIFRLILLKCYALIQLQQFVEAVKACDQVLALDSKHCLALFNKGNIYKLVYKYQLFHQITRYEIY</sequence>
<protein>
    <recommendedName>
        <fullName evidence="6">Tetratricopeptide repeat protein</fullName>
    </recommendedName>
</protein>
<dbReference type="Proteomes" id="UP000692954">
    <property type="component" value="Unassembled WGS sequence"/>
</dbReference>
<evidence type="ECO:0008006" key="6">
    <source>
        <dbReference type="Google" id="ProtNLM"/>
    </source>
</evidence>
<dbReference type="EMBL" id="CAJJDN010000202">
    <property type="protein sequence ID" value="CAD8128978.1"/>
    <property type="molecule type" value="Genomic_DNA"/>
</dbReference>
<organism evidence="4 5">
    <name type="scientific">Paramecium sonneborni</name>
    <dbReference type="NCBI Taxonomy" id="65129"/>
    <lineage>
        <taxon>Eukaryota</taxon>
        <taxon>Sar</taxon>
        <taxon>Alveolata</taxon>
        <taxon>Ciliophora</taxon>
        <taxon>Intramacronucleata</taxon>
        <taxon>Oligohymenophorea</taxon>
        <taxon>Peniculida</taxon>
        <taxon>Parameciidae</taxon>
        <taxon>Paramecium</taxon>
    </lineage>
</organism>
<dbReference type="InterPro" id="IPR013105">
    <property type="entry name" value="TPR_2"/>
</dbReference>
<proteinExistence type="predicted"/>
<dbReference type="Pfam" id="PF07719">
    <property type="entry name" value="TPR_2"/>
    <property type="match status" value="1"/>
</dbReference>
<reference evidence="4" key="1">
    <citation type="submission" date="2021-01" db="EMBL/GenBank/DDBJ databases">
        <authorList>
            <consortium name="Genoscope - CEA"/>
            <person name="William W."/>
        </authorList>
    </citation>
    <scope>NUCLEOTIDE SEQUENCE</scope>
</reference>
<dbReference type="AlphaFoldDB" id="A0A8S1RLA4"/>
<feature type="repeat" description="TPR" evidence="3">
    <location>
        <begin position="53"/>
        <end position="86"/>
    </location>
</feature>
<dbReference type="InterPro" id="IPR051685">
    <property type="entry name" value="Ycf3/AcsC/BcsC/TPR_MFPF"/>
</dbReference>
<comment type="caution">
    <text evidence="4">The sequence shown here is derived from an EMBL/GenBank/DDBJ whole genome shotgun (WGS) entry which is preliminary data.</text>
</comment>
<dbReference type="PANTHER" id="PTHR44943:SF4">
    <property type="entry name" value="TPR REPEAT-CONTAINING PROTEIN MJ0798"/>
    <property type="match status" value="1"/>
</dbReference>
<dbReference type="SMART" id="SM00028">
    <property type="entry name" value="TPR"/>
    <property type="match status" value="2"/>
</dbReference>
<keyword evidence="2 3" id="KW-0802">TPR repeat</keyword>
<accession>A0A8S1RLA4</accession>
<keyword evidence="5" id="KW-1185">Reference proteome</keyword>
<dbReference type="OrthoDB" id="1724687at2759"/>
<dbReference type="PROSITE" id="PS50005">
    <property type="entry name" value="TPR"/>
    <property type="match status" value="1"/>
</dbReference>
<evidence type="ECO:0000256" key="3">
    <source>
        <dbReference type="PROSITE-ProRule" id="PRU00339"/>
    </source>
</evidence>
<keyword evidence="1" id="KW-0677">Repeat</keyword>
<evidence type="ECO:0000313" key="5">
    <source>
        <dbReference type="Proteomes" id="UP000692954"/>
    </source>
</evidence>
<evidence type="ECO:0000256" key="2">
    <source>
        <dbReference type="ARBA" id="ARBA00022803"/>
    </source>
</evidence>
<gene>
    <name evidence="4" type="ORF">PSON_ATCC_30995.1.T2020009</name>
</gene>